<proteinExistence type="predicted"/>
<dbReference type="RefSeq" id="XP_067521057.1">
    <property type="nucleotide sequence ID" value="XM_067664956.1"/>
</dbReference>
<keyword evidence="2" id="KW-1185">Reference proteome</keyword>
<reference evidence="1 2" key="1">
    <citation type="journal article" date="2009" name="PLoS Genet.">
        <title>Genomic analysis of the basal lineage fungus Rhizopus oryzae reveals a whole-genome duplication.</title>
        <authorList>
            <person name="Ma L.-J."/>
            <person name="Ibrahim A.S."/>
            <person name="Skory C."/>
            <person name="Grabherr M.G."/>
            <person name="Burger G."/>
            <person name="Butler M."/>
            <person name="Elias M."/>
            <person name="Idnurm A."/>
            <person name="Lang B.F."/>
            <person name="Sone T."/>
            <person name="Abe A."/>
            <person name="Calvo S.E."/>
            <person name="Corrochano L.M."/>
            <person name="Engels R."/>
            <person name="Fu J."/>
            <person name="Hansberg W."/>
            <person name="Kim J.-M."/>
            <person name="Kodira C.D."/>
            <person name="Koehrsen M.J."/>
            <person name="Liu B."/>
            <person name="Miranda-Saavedra D."/>
            <person name="O'Leary S."/>
            <person name="Ortiz-Castellanos L."/>
            <person name="Poulter R."/>
            <person name="Rodriguez-Romero J."/>
            <person name="Ruiz-Herrera J."/>
            <person name="Shen Y.-Q."/>
            <person name="Zeng Q."/>
            <person name="Galagan J."/>
            <person name="Birren B.W."/>
            <person name="Cuomo C.A."/>
            <person name="Wickes B.L."/>
        </authorList>
    </citation>
    <scope>NUCLEOTIDE SEQUENCE [LARGE SCALE GENOMIC DNA]</scope>
    <source>
        <strain evidence="2">RA 99-880 / ATCC MYA-4621 / FGSC 9543 / NRRL 43880</strain>
    </source>
</reference>
<dbReference type="Proteomes" id="UP000009138">
    <property type="component" value="Unassembled WGS sequence"/>
</dbReference>
<evidence type="ECO:0000313" key="1">
    <source>
        <dbReference type="EMBL" id="EIE85661.1"/>
    </source>
</evidence>
<accession>I1CB31</accession>
<sequence length="50" mass="5685">MDPTCLMEQEFRQLTSVLSRAIIGIRKHKNYYSLLLHILSSVEFSSSLGA</sequence>
<gene>
    <name evidence="1" type="ORF">RO3G_10371</name>
</gene>
<dbReference type="AlphaFoldDB" id="I1CB31"/>
<name>I1CB31_RHIO9</name>
<evidence type="ECO:0000313" key="2">
    <source>
        <dbReference type="Proteomes" id="UP000009138"/>
    </source>
</evidence>
<organism evidence="1 2">
    <name type="scientific">Rhizopus delemar (strain RA 99-880 / ATCC MYA-4621 / FGSC 9543 / NRRL 43880)</name>
    <name type="common">Mucormycosis agent</name>
    <name type="synonym">Rhizopus arrhizus var. delemar</name>
    <dbReference type="NCBI Taxonomy" id="246409"/>
    <lineage>
        <taxon>Eukaryota</taxon>
        <taxon>Fungi</taxon>
        <taxon>Fungi incertae sedis</taxon>
        <taxon>Mucoromycota</taxon>
        <taxon>Mucoromycotina</taxon>
        <taxon>Mucoromycetes</taxon>
        <taxon>Mucorales</taxon>
        <taxon>Mucorineae</taxon>
        <taxon>Rhizopodaceae</taxon>
        <taxon>Rhizopus</taxon>
    </lineage>
</organism>
<dbReference type="VEuPathDB" id="FungiDB:RO3G_10371"/>
<dbReference type="InParanoid" id="I1CB31"/>
<dbReference type="EMBL" id="CH476739">
    <property type="protein sequence ID" value="EIE85661.1"/>
    <property type="molecule type" value="Genomic_DNA"/>
</dbReference>
<protein>
    <submittedName>
        <fullName evidence="1">Uncharacterized protein</fullName>
    </submittedName>
</protein>
<dbReference type="GeneID" id="93617337"/>